<dbReference type="PANTHER" id="PTHR33159:SF97">
    <property type="entry name" value="RPM1-INTERACTING PROTEIN 4 (RIN4) FAMILY PROTEIN"/>
    <property type="match status" value="1"/>
</dbReference>
<evidence type="ECO:0000259" key="2">
    <source>
        <dbReference type="Pfam" id="PF05627"/>
    </source>
</evidence>
<dbReference type="PANTHER" id="PTHR33159">
    <property type="entry name" value="RPM1-INTERACTING PROTEIN 4 (RIN4) FAMILY PROTEIN"/>
    <property type="match status" value="1"/>
</dbReference>
<keyword evidence="4" id="KW-1185">Reference proteome</keyword>
<feature type="domain" description="RIN4 pathogenic type III effector avirulence factor Avr cleavage site" evidence="2">
    <location>
        <begin position="39"/>
        <end position="67"/>
    </location>
</feature>
<gene>
    <name evidence="3" type="ORF">D0Y65_022821</name>
</gene>
<dbReference type="Proteomes" id="UP000289340">
    <property type="component" value="Chromosome 9"/>
</dbReference>
<organism evidence="3 4">
    <name type="scientific">Glycine soja</name>
    <name type="common">Wild soybean</name>
    <dbReference type="NCBI Taxonomy" id="3848"/>
    <lineage>
        <taxon>Eukaryota</taxon>
        <taxon>Viridiplantae</taxon>
        <taxon>Streptophyta</taxon>
        <taxon>Embryophyta</taxon>
        <taxon>Tracheophyta</taxon>
        <taxon>Spermatophyta</taxon>
        <taxon>Magnoliopsida</taxon>
        <taxon>eudicotyledons</taxon>
        <taxon>Gunneridae</taxon>
        <taxon>Pentapetalae</taxon>
        <taxon>rosids</taxon>
        <taxon>fabids</taxon>
        <taxon>Fabales</taxon>
        <taxon>Fabaceae</taxon>
        <taxon>Papilionoideae</taxon>
        <taxon>50 kb inversion clade</taxon>
        <taxon>NPAAA clade</taxon>
        <taxon>indigoferoid/millettioid clade</taxon>
        <taxon>Phaseoleae</taxon>
        <taxon>Glycine</taxon>
        <taxon>Glycine subgen. Soja</taxon>
    </lineage>
</organism>
<dbReference type="Pfam" id="PF05627">
    <property type="entry name" value="AvrRpt-cleavage"/>
    <property type="match status" value="2"/>
</dbReference>
<dbReference type="AlphaFoldDB" id="A0A445IV63"/>
<proteinExistence type="predicted"/>
<name>A0A445IV63_GLYSO</name>
<dbReference type="EMBL" id="QZWG01000009">
    <property type="protein sequence ID" value="RZB90032.1"/>
    <property type="molecule type" value="Genomic_DNA"/>
</dbReference>
<dbReference type="GO" id="GO:0005886">
    <property type="term" value="C:plasma membrane"/>
    <property type="evidence" value="ECO:0007669"/>
    <property type="project" value="TreeGrafter"/>
</dbReference>
<reference evidence="3 4" key="1">
    <citation type="submission" date="2018-09" db="EMBL/GenBank/DDBJ databases">
        <title>A high-quality reference genome of wild soybean provides a powerful tool to mine soybean genomes.</title>
        <authorList>
            <person name="Xie M."/>
            <person name="Chung C.Y.L."/>
            <person name="Li M.-W."/>
            <person name="Wong F.-L."/>
            <person name="Chan T.-F."/>
            <person name="Lam H.-M."/>
        </authorList>
    </citation>
    <scope>NUCLEOTIDE SEQUENCE [LARGE SCALE GENOMIC DNA]</scope>
    <source>
        <strain evidence="4">cv. W05</strain>
        <tissue evidence="3">Hypocotyl of etiolated seedlings</tissue>
    </source>
</reference>
<comment type="caution">
    <text evidence="3">The sequence shown here is derived from an EMBL/GenBank/DDBJ whole genome shotgun (WGS) entry which is preliminary data.</text>
</comment>
<accession>A0A445IV63</accession>
<feature type="region of interest" description="Disordered" evidence="1">
    <location>
        <begin position="137"/>
        <end position="181"/>
    </location>
</feature>
<sequence length="260" mass="29207">MLDLLLFVSTFGSQTWRYLLKQTSFFRSVLSIVLKTMQHSHHVPKFGNWDTDNVPYTSYFENARREKSGIMINPNDPMENPEAFNTCIRVDADEVMMASHGYSHNVHSLENGSHVRRRSRGSNGELTVTAEFGASEQSHFDHSVNHKRNMSKGGSSIKGFSSSSHNTQRTANSSFSDHSNHRATAIPKFGTWDVTNPKSGEGYTAIFSKIKEERQIKSSHVSSIHSTPPLNNSNIKNQYGESSSWLSKYCCCCFQAGQSK</sequence>
<protein>
    <submittedName>
        <fullName evidence="3">EH domain-containing protein 2 isoform C</fullName>
    </submittedName>
</protein>
<evidence type="ECO:0000313" key="4">
    <source>
        <dbReference type="Proteomes" id="UP000289340"/>
    </source>
</evidence>
<feature type="domain" description="RIN4 pathogenic type III effector avirulence factor Avr cleavage site" evidence="2">
    <location>
        <begin position="181"/>
        <end position="215"/>
    </location>
</feature>
<evidence type="ECO:0000256" key="1">
    <source>
        <dbReference type="SAM" id="MobiDB-lite"/>
    </source>
</evidence>
<dbReference type="InterPro" id="IPR008700">
    <property type="entry name" value="TypeIII_avirulence_cleave"/>
</dbReference>
<feature type="compositionally biased region" description="Low complexity" evidence="1">
    <location>
        <begin position="151"/>
        <end position="164"/>
    </location>
</feature>
<feature type="compositionally biased region" description="Polar residues" evidence="1">
    <location>
        <begin position="165"/>
        <end position="177"/>
    </location>
</feature>
<evidence type="ECO:0000313" key="3">
    <source>
        <dbReference type="EMBL" id="RZB90032.1"/>
    </source>
</evidence>
<dbReference type="InterPro" id="IPR040387">
    <property type="entry name" value="RIN4/NOI4"/>
</dbReference>